<dbReference type="PANTHER" id="PTHR45754">
    <property type="entry name" value="METHYLENETETRAHYDROFOLATE REDUCTASE"/>
    <property type="match status" value="1"/>
</dbReference>
<name>A0ABT1ELK4_9FIRM</name>
<keyword evidence="8" id="KW-0520">NAD</keyword>
<proteinExistence type="inferred from homology"/>
<sequence length="286" mass="32175">MRIDELFKKKKPVVSFEVFPPKKAEGMKKMEETLDILSELGPDFISVTFGAGGSSNNNRTIELAKMIKERSGVSPVVHLTSLHYDREEIDEFAEVLKENGLENVLALRGDQNPNVRTKTDFKYASDLTAYLKEKNYFCIGGGCYPEVHPEAQGPEEDLLNLKKKVESGCDFLVSQLFFDNDNFMAFKEQVRAEGITTPITAGIMPATNKAGVERMVSLCGAQFPERFQRIVNKYENNKEGLFEAGIYYAISQVIDLIARDVEGIHIYTLNNPVIARKITEGIKYLI</sequence>
<dbReference type="Pfam" id="PF02219">
    <property type="entry name" value="MTHFR"/>
    <property type="match status" value="1"/>
</dbReference>
<organism evidence="13 14">
    <name type="scientific">Ohessyouella blattaphilus</name>
    <dbReference type="NCBI Taxonomy" id="2949333"/>
    <lineage>
        <taxon>Bacteria</taxon>
        <taxon>Bacillati</taxon>
        <taxon>Bacillota</taxon>
        <taxon>Clostridia</taxon>
        <taxon>Lachnospirales</taxon>
        <taxon>Lachnospiraceae</taxon>
        <taxon>Ohessyouella</taxon>
    </lineage>
</organism>
<keyword evidence="5 12" id="KW-0285">Flavoprotein</keyword>
<accession>A0ABT1ELK4</accession>
<evidence type="ECO:0000256" key="4">
    <source>
        <dbReference type="ARBA" id="ARBA00022605"/>
    </source>
</evidence>
<dbReference type="SUPFAM" id="SSF51730">
    <property type="entry name" value="FAD-linked oxidoreductase"/>
    <property type="match status" value="1"/>
</dbReference>
<evidence type="ECO:0000256" key="8">
    <source>
        <dbReference type="ARBA" id="ARBA00023027"/>
    </source>
</evidence>
<dbReference type="EC" id="1.5.1.54" evidence="12"/>
<dbReference type="InterPro" id="IPR029041">
    <property type="entry name" value="FAD-linked_oxidoreductase-like"/>
</dbReference>
<evidence type="ECO:0000256" key="11">
    <source>
        <dbReference type="ARBA" id="ARBA00048628"/>
    </source>
</evidence>
<dbReference type="InterPro" id="IPR004620">
    <property type="entry name" value="MTHF_reductase_bac"/>
</dbReference>
<dbReference type="PANTHER" id="PTHR45754:SF3">
    <property type="entry name" value="METHYLENETETRAHYDROFOLATE REDUCTASE (NADPH)"/>
    <property type="match status" value="1"/>
</dbReference>
<dbReference type="RefSeq" id="WP_262069447.1">
    <property type="nucleotide sequence ID" value="NZ_JAMXOC010000015.1"/>
</dbReference>
<evidence type="ECO:0000256" key="1">
    <source>
        <dbReference type="ARBA" id="ARBA00001974"/>
    </source>
</evidence>
<evidence type="ECO:0000313" key="13">
    <source>
        <dbReference type="EMBL" id="MCP1110566.1"/>
    </source>
</evidence>
<dbReference type="NCBIfam" id="TIGR00676">
    <property type="entry name" value="fadh2"/>
    <property type="match status" value="1"/>
</dbReference>
<protein>
    <recommendedName>
        <fullName evidence="12">Methylenetetrahydrofolate reductase</fullName>
        <ecNumber evidence="12">1.5.1.54</ecNumber>
    </recommendedName>
</protein>
<comment type="caution">
    <text evidence="13">The sequence shown here is derived from an EMBL/GenBank/DDBJ whole genome shotgun (WGS) entry which is preliminary data.</text>
</comment>
<dbReference type="InterPro" id="IPR003171">
    <property type="entry name" value="Mehydrof_redctse-like"/>
</dbReference>
<dbReference type="EMBL" id="JAMZFV010000015">
    <property type="protein sequence ID" value="MCP1110566.1"/>
    <property type="molecule type" value="Genomic_DNA"/>
</dbReference>
<reference evidence="13 14" key="1">
    <citation type="journal article" date="2022" name="Genome Biol. Evol.">
        <title>Host diet, physiology and behaviors set the stage for Lachnospiraceae cladogenesis.</title>
        <authorList>
            <person name="Vera-Ponce De Leon A."/>
            <person name="Schneider M."/>
            <person name="Jahnes B.C."/>
            <person name="Sadowski V."/>
            <person name="Camuy-Velez L.A."/>
            <person name="Duan J."/>
            <person name="Sabree Z.L."/>
        </authorList>
    </citation>
    <scope>NUCLEOTIDE SEQUENCE [LARGE SCALE GENOMIC DNA]</scope>
    <source>
        <strain evidence="13 14">PAL227</strain>
    </source>
</reference>
<dbReference type="Gene3D" id="3.20.20.220">
    <property type="match status" value="1"/>
</dbReference>
<keyword evidence="14" id="KW-1185">Reference proteome</keyword>
<evidence type="ECO:0000256" key="6">
    <source>
        <dbReference type="ARBA" id="ARBA00022827"/>
    </source>
</evidence>
<gene>
    <name evidence="13" type="primary">metF</name>
    <name evidence="13" type="ORF">NK118_09915</name>
</gene>
<evidence type="ECO:0000313" key="14">
    <source>
        <dbReference type="Proteomes" id="UP001523565"/>
    </source>
</evidence>
<keyword evidence="4" id="KW-0028">Amino-acid biosynthesis</keyword>
<evidence type="ECO:0000256" key="12">
    <source>
        <dbReference type="RuleBase" id="RU003862"/>
    </source>
</evidence>
<evidence type="ECO:0000256" key="7">
    <source>
        <dbReference type="ARBA" id="ARBA00023002"/>
    </source>
</evidence>
<keyword evidence="7 12" id="KW-0560">Oxidoreductase</keyword>
<dbReference type="GO" id="GO:0004489">
    <property type="term" value="F:methylenetetrahydrofolate reductase [NAD(P)H] activity"/>
    <property type="evidence" value="ECO:0007669"/>
    <property type="project" value="UniProtKB-EC"/>
</dbReference>
<evidence type="ECO:0000256" key="9">
    <source>
        <dbReference type="ARBA" id="ARBA00023167"/>
    </source>
</evidence>
<comment type="similarity">
    <text evidence="3 12">Belongs to the methylenetetrahydrofolate reductase family.</text>
</comment>
<comment type="catalytic activity">
    <reaction evidence="11">
        <text>(6S)-5-methyl-5,6,7,8-tetrahydrofolate + NAD(+) = (6R)-5,10-methylene-5,6,7,8-tetrahydrofolate + NADH + H(+)</text>
        <dbReference type="Rhea" id="RHEA:19821"/>
        <dbReference type="ChEBI" id="CHEBI:15378"/>
        <dbReference type="ChEBI" id="CHEBI:15636"/>
        <dbReference type="ChEBI" id="CHEBI:18608"/>
        <dbReference type="ChEBI" id="CHEBI:57540"/>
        <dbReference type="ChEBI" id="CHEBI:57945"/>
        <dbReference type="EC" id="1.5.1.54"/>
    </reaction>
    <physiologicalReaction direction="right-to-left" evidence="11">
        <dbReference type="Rhea" id="RHEA:19823"/>
    </physiologicalReaction>
</comment>
<comment type="pathway">
    <text evidence="2 12">One-carbon metabolism; tetrahydrofolate interconversion.</text>
</comment>
<evidence type="ECO:0000256" key="10">
    <source>
        <dbReference type="ARBA" id="ARBA00034478"/>
    </source>
</evidence>
<comment type="cofactor">
    <cofactor evidence="1 12">
        <name>FAD</name>
        <dbReference type="ChEBI" id="CHEBI:57692"/>
    </cofactor>
</comment>
<evidence type="ECO:0000256" key="2">
    <source>
        <dbReference type="ARBA" id="ARBA00004777"/>
    </source>
</evidence>
<keyword evidence="9" id="KW-0486">Methionine biosynthesis</keyword>
<dbReference type="Proteomes" id="UP001523565">
    <property type="component" value="Unassembled WGS sequence"/>
</dbReference>
<evidence type="ECO:0000256" key="5">
    <source>
        <dbReference type="ARBA" id="ARBA00022630"/>
    </source>
</evidence>
<evidence type="ECO:0000256" key="3">
    <source>
        <dbReference type="ARBA" id="ARBA00006743"/>
    </source>
</evidence>
<comment type="pathway">
    <text evidence="10">Amino-acid biosynthesis; L-methionine biosynthesis via de novo pathway.</text>
</comment>
<keyword evidence="6 12" id="KW-0274">FAD</keyword>
<dbReference type="CDD" id="cd00537">
    <property type="entry name" value="MTHFR"/>
    <property type="match status" value="1"/>
</dbReference>